<organism evidence="1">
    <name type="scientific">marine sediment metagenome</name>
    <dbReference type="NCBI Taxonomy" id="412755"/>
    <lineage>
        <taxon>unclassified sequences</taxon>
        <taxon>metagenomes</taxon>
        <taxon>ecological metagenomes</taxon>
    </lineage>
</organism>
<accession>X0Z4C8</accession>
<dbReference type="AlphaFoldDB" id="X0Z4C8"/>
<dbReference type="EMBL" id="BARS01052429">
    <property type="protein sequence ID" value="GAG53277.1"/>
    <property type="molecule type" value="Genomic_DNA"/>
</dbReference>
<name>X0Z4C8_9ZZZZ</name>
<proteinExistence type="predicted"/>
<protein>
    <submittedName>
        <fullName evidence="1">Uncharacterized protein</fullName>
    </submittedName>
</protein>
<feature type="non-terminal residue" evidence="1">
    <location>
        <position position="1"/>
    </location>
</feature>
<evidence type="ECO:0000313" key="1">
    <source>
        <dbReference type="EMBL" id="GAG53277.1"/>
    </source>
</evidence>
<gene>
    <name evidence="1" type="ORF">S01H1_77951</name>
</gene>
<reference evidence="1" key="1">
    <citation type="journal article" date="2014" name="Front. Microbiol.">
        <title>High frequency of phylogenetically diverse reductive dehalogenase-homologous genes in deep subseafloor sedimentary metagenomes.</title>
        <authorList>
            <person name="Kawai M."/>
            <person name="Futagami T."/>
            <person name="Toyoda A."/>
            <person name="Takaki Y."/>
            <person name="Nishi S."/>
            <person name="Hori S."/>
            <person name="Arai W."/>
            <person name="Tsubouchi T."/>
            <person name="Morono Y."/>
            <person name="Uchiyama I."/>
            <person name="Ito T."/>
            <person name="Fujiyama A."/>
            <person name="Inagaki F."/>
            <person name="Takami H."/>
        </authorList>
    </citation>
    <scope>NUCLEOTIDE SEQUENCE</scope>
    <source>
        <strain evidence="1">Expedition CK06-06</strain>
    </source>
</reference>
<sequence length="213" mass="24333">RTKEYRYTVSDEIEDDSGNIYVKKTTERLEIWTGNPYGDPDKVLDLETVYTPRYMLLKNVLNPASESLYNTTVKTDVTWSYIDPYQGNLNFTESFSVPTSITVGDPVTLATDAGEFNCVPITITQESTVKKWWLAPGQGIVRLLYYSFGSQPVADLFITNLTDYSNNVTISQKNVLEYIIPEPHYLCTVPIPARDNPERMKKLSSLFRNFCPR</sequence>
<comment type="caution">
    <text evidence="1">The sequence shown here is derived from an EMBL/GenBank/DDBJ whole genome shotgun (WGS) entry which is preliminary data.</text>
</comment>